<evidence type="ECO:0000313" key="6">
    <source>
        <dbReference type="Proteomes" id="UP001164929"/>
    </source>
</evidence>
<dbReference type="GO" id="GO:0004864">
    <property type="term" value="F:protein phosphatase inhibitor activity"/>
    <property type="evidence" value="ECO:0007669"/>
    <property type="project" value="InterPro"/>
</dbReference>
<proteinExistence type="inferred from homology"/>
<dbReference type="GO" id="GO:0010427">
    <property type="term" value="F:abscisic acid binding"/>
    <property type="evidence" value="ECO:0007669"/>
    <property type="project" value="InterPro"/>
</dbReference>
<dbReference type="SUPFAM" id="SSF55961">
    <property type="entry name" value="Bet v1-like"/>
    <property type="match status" value="1"/>
</dbReference>
<dbReference type="PANTHER" id="PTHR31213">
    <property type="entry name" value="OS08G0374000 PROTEIN-RELATED"/>
    <property type="match status" value="1"/>
</dbReference>
<gene>
    <name evidence="5" type="ORF">NC653_010428</name>
</gene>
<dbReference type="PRINTS" id="PR00634">
    <property type="entry name" value="BETALLERGEN"/>
</dbReference>
<dbReference type="PANTHER" id="PTHR31213:SF201">
    <property type="entry name" value="OS03G0300400 PROTEIN"/>
    <property type="match status" value="1"/>
</dbReference>
<dbReference type="EMBL" id="JAQIZT010000004">
    <property type="protein sequence ID" value="KAJ6999682.1"/>
    <property type="molecule type" value="Genomic_DNA"/>
</dbReference>
<protein>
    <submittedName>
        <fullName evidence="5">Major pollen allergen Bet v 1-D/H-like</fullName>
    </submittedName>
</protein>
<evidence type="ECO:0000259" key="4">
    <source>
        <dbReference type="SMART" id="SM01037"/>
    </source>
</evidence>
<name>A0AAD6R169_9ROSI</name>
<dbReference type="InterPro" id="IPR024949">
    <property type="entry name" value="Bet_v_I_allergen"/>
</dbReference>
<evidence type="ECO:0000256" key="3">
    <source>
        <dbReference type="ARBA" id="ARBA00023265"/>
    </source>
</evidence>
<dbReference type="InterPro" id="IPR050279">
    <property type="entry name" value="Plant_def-hormone_signal"/>
</dbReference>
<evidence type="ECO:0000256" key="2">
    <source>
        <dbReference type="ARBA" id="ARBA00022821"/>
    </source>
</evidence>
<sequence length="164" mass="17980">MGSEFWCLLRQYTSAVPAERLWKASFCDGHNLIPKVMPGIISSIDILEGDGAGVGSVKKFNFTDVIKDYSYVKDRVVVMDQENHIVKYSTLEGGVLGVKVKSYSVEVSLTSTSEGGCLSKMKIEYESIGDSLLSEEDANNMQQGIFAMVKAIDAYLVENPTAYA</sequence>
<dbReference type="InterPro" id="IPR000916">
    <property type="entry name" value="Bet_v_I/MLP"/>
</dbReference>
<dbReference type="InterPro" id="IPR023393">
    <property type="entry name" value="START-like_dom_sf"/>
</dbReference>
<accession>A0AAD6R169</accession>
<dbReference type="GO" id="GO:0009738">
    <property type="term" value="P:abscisic acid-activated signaling pathway"/>
    <property type="evidence" value="ECO:0007669"/>
    <property type="project" value="InterPro"/>
</dbReference>
<evidence type="ECO:0000256" key="1">
    <source>
        <dbReference type="ARBA" id="ARBA00009744"/>
    </source>
</evidence>
<reference evidence="5 6" key="1">
    <citation type="journal article" date="2023" name="Mol. Ecol. Resour.">
        <title>Chromosome-level genome assembly of a triploid poplar Populus alba 'Berolinensis'.</title>
        <authorList>
            <person name="Chen S."/>
            <person name="Yu Y."/>
            <person name="Wang X."/>
            <person name="Wang S."/>
            <person name="Zhang T."/>
            <person name="Zhou Y."/>
            <person name="He R."/>
            <person name="Meng N."/>
            <person name="Wang Y."/>
            <person name="Liu W."/>
            <person name="Liu Z."/>
            <person name="Liu J."/>
            <person name="Guo Q."/>
            <person name="Huang H."/>
            <person name="Sederoff R.R."/>
            <person name="Wang G."/>
            <person name="Qu G."/>
            <person name="Chen S."/>
        </authorList>
    </citation>
    <scope>NUCLEOTIDE SEQUENCE [LARGE SCALE GENOMIC DNA]</scope>
    <source>
        <strain evidence="5">SC-2020</strain>
    </source>
</reference>
<dbReference type="Pfam" id="PF00407">
    <property type="entry name" value="Bet_v_1"/>
    <property type="match status" value="1"/>
</dbReference>
<keyword evidence="2" id="KW-0611">Plant defense</keyword>
<dbReference type="AlphaFoldDB" id="A0AAD6R169"/>
<organism evidence="5 6">
    <name type="scientific">Populus alba x Populus x berolinensis</name>
    <dbReference type="NCBI Taxonomy" id="444605"/>
    <lineage>
        <taxon>Eukaryota</taxon>
        <taxon>Viridiplantae</taxon>
        <taxon>Streptophyta</taxon>
        <taxon>Embryophyta</taxon>
        <taxon>Tracheophyta</taxon>
        <taxon>Spermatophyta</taxon>
        <taxon>Magnoliopsida</taxon>
        <taxon>eudicotyledons</taxon>
        <taxon>Gunneridae</taxon>
        <taxon>Pentapetalae</taxon>
        <taxon>rosids</taxon>
        <taxon>fabids</taxon>
        <taxon>Malpighiales</taxon>
        <taxon>Salicaceae</taxon>
        <taxon>Saliceae</taxon>
        <taxon>Populus</taxon>
    </lineage>
</organism>
<keyword evidence="6" id="KW-1185">Reference proteome</keyword>
<dbReference type="CDD" id="cd07816">
    <property type="entry name" value="Bet_v1-like"/>
    <property type="match status" value="1"/>
</dbReference>
<dbReference type="GO" id="GO:0006952">
    <property type="term" value="P:defense response"/>
    <property type="evidence" value="ECO:0007669"/>
    <property type="project" value="UniProtKB-KW"/>
</dbReference>
<dbReference type="GO" id="GO:0005634">
    <property type="term" value="C:nucleus"/>
    <property type="evidence" value="ECO:0007669"/>
    <property type="project" value="TreeGrafter"/>
</dbReference>
<dbReference type="GO" id="GO:0038023">
    <property type="term" value="F:signaling receptor activity"/>
    <property type="evidence" value="ECO:0007669"/>
    <property type="project" value="InterPro"/>
</dbReference>
<feature type="domain" description="Bet v I/Major latex protein" evidence="4">
    <location>
        <begin position="8"/>
        <end position="159"/>
    </location>
</feature>
<dbReference type="Gene3D" id="3.30.530.20">
    <property type="match status" value="1"/>
</dbReference>
<evidence type="ECO:0000313" key="5">
    <source>
        <dbReference type="EMBL" id="KAJ6999682.1"/>
    </source>
</evidence>
<keyword evidence="3" id="KW-0568">Pathogenesis-related protein</keyword>
<dbReference type="FunFam" id="3.30.530.20:FF:000007">
    <property type="entry name" value="Major pollen allergen Bet v 1-A"/>
    <property type="match status" value="1"/>
</dbReference>
<dbReference type="Proteomes" id="UP001164929">
    <property type="component" value="Chromosome 4"/>
</dbReference>
<comment type="similarity">
    <text evidence="1">Belongs to the BetVI family.</text>
</comment>
<comment type="caution">
    <text evidence="5">The sequence shown here is derived from an EMBL/GenBank/DDBJ whole genome shotgun (WGS) entry which is preliminary data.</text>
</comment>
<dbReference type="GO" id="GO:0005737">
    <property type="term" value="C:cytoplasm"/>
    <property type="evidence" value="ECO:0007669"/>
    <property type="project" value="TreeGrafter"/>
</dbReference>
<dbReference type="SMART" id="SM01037">
    <property type="entry name" value="Bet_v_1"/>
    <property type="match status" value="1"/>
</dbReference>